<dbReference type="PANTHER" id="PTHR22093:SF0">
    <property type="entry name" value="LEUKOCYTE RECEPTOR CLUSTER MEMBER 1"/>
    <property type="match status" value="1"/>
</dbReference>
<dbReference type="EMBL" id="JAGHQM010000635">
    <property type="protein sequence ID" value="KAH0559287.1"/>
    <property type="molecule type" value="Genomic_DNA"/>
</dbReference>
<sequence length="382" mass="44399">MPLHLLGKKSWNVYNKDNIDRVRRDEANARAREEEEERRMQEADAERRIQLLRGKQVDPLLSAPATDIDARDDGTARRGSKRRKLAGEDDTQRDIRLAKQDTGVMGLRTYDSQSAARRSSDAPLVGKDGHINLFPQEGSRQQVQKNPEAEAEAAKKKREFEDQYTMRFSNAAGFKQGIKRPWYSSLHPESGEAIEEVGKDVWGNDDKGRKDRERRRIENEDPLQAIRKGVSGLKEVENERRKWREERQKEIRDMGRDSRRRRKRDSYEPEDFSLDSQTRSNPVENTDGRSARKAPRHRHRNAEHKLRHSELHSSSRHERKPSPTAKDGDNDMARLRRERDEREKKERLRARALVAKAQEADKPAWVKGAGRYSTQFADQQGV</sequence>
<protein>
    <recommendedName>
        <fullName evidence="2">CBF1-interacting co-repressor CIR N-terminal domain-containing protein</fullName>
    </recommendedName>
</protein>
<evidence type="ECO:0000259" key="2">
    <source>
        <dbReference type="SMART" id="SM01083"/>
    </source>
</evidence>
<dbReference type="InterPro" id="IPR019339">
    <property type="entry name" value="CIR_N_dom"/>
</dbReference>
<accession>A0A9P8LBL4</accession>
<gene>
    <name evidence="3" type="ORF">GP486_004194</name>
</gene>
<keyword evidence="4" id="KW-1185">Reference proteome</keyword>
<evidence type="ECO:0000313" key="3">
    <source>
        <dbReference type="EMBL" id="KAH0559287.1"/>
    </source>
</evidence>
<feature type="region of interest" description="Disordered" evidence="1">
    <location>
        <begin position="193"/>
        <end position="347"/>
    </location>
</feature>
<comment type="caution">
    <text evidence="3">The sequence shown here is derived from an EMBL/GenBank/DDBJ whole genome shotgun (WGS) entry which is preliminary data.</text>
</comment>
<evidence type="ECO:0000313" key="4">
    <source>
        <dbReference type="Proteomes" id="UP000750711"/>
    </source>
</evidence>
<dbReference type="PANTHER" id="PTHR22093">
    <property type="entry name" value="LEUKOCYTE RECEPTOR CLUSTER LRC MEMBER 1"/>
    <property type="match status" value="1"/>
</dbReference>
<dbReference type="Proteomes" id="UP000750711">
    <property type="component" value="Unassembled WGS sequence"/>
</dbReference>
<evidence type="ECO:0000256" key="1">
    <source>
        <dbReference type="SAM" id="MobiDB-lite"/>
    </source>
</evidence>
<organism evidence="3 4">
    <name type="scientific">Trichoglossum hirsutum</name>
    <dbReference type="NCBI Taxonomy" id="265104"/>
    <lineage>
        <taxon>Eukaryota</taxon>
        <taxon>Fungi</taxon>
        <taxon>Dikarya</taxon>
        <taxon>Ascomycota</taxon>
        <taxon>Pezizomycotina</taxon>
        <taxon>Geoglossomycetes</taxon>
        <taxon>Geoglossales</taxon>
        <taxon>Geoglossaceae</taxon>
        <taxon>Trichoglossum</taxon>
    </lineage>
</organism>
<dbReference type="Pfam" id="PF10197">
    <property type="entry name" value="Cir_N"/>
    <property type="match status" value="1"/>
</dbReference>
<feature type="compositionally biased region" description="Basic and acidic residues" evidence="1">
    <location>
        <begin position="24"/>
        <end position="49"/>
    </location>
</feature>
<dbReference type="SMART" id="SM01083">
    <property type="entry name" value="Cir_N"/>
    <property type="match status" value="1"/>
</dbReference>
<name>A0A9P8LBL4_9PEZI</name>
<feature type="compositionally biased region" description="Basic and acidic residues" evidence="1">
    <location>
        <begin position="196"/>
        <end position="219"/>
    </location>
</feature>
<proteinExistence type="predicted"/>
<feature type="compositionally biased region" description="Basic and acidic residues" evidence="1">
    <location>
        <begin position="234"/>
        <end position="257"/>
    </location>
</feature>
<feature type="compositionally biased region" description="Basic residues" evidence="1">
    <location>
        <begin position="291"/>
        <end position="307"/>
    </location>
</feature>
<feature type="compositionally biased region" description="Polar residues" evidence="1">
    <location>
        <begin position="274"/>
        <end position="284"/>
    </location>
</feature>
<feature type="compositionally biased region" description="Basic and acidic residues" evidence="1">
    <location>
        <begin position="326"/>
        <end position="346"/>
    </location>
</feature>
<dbReference type="AlphaFoldDB" id="A0A9P8LBL4"/>
<feature type="domain" description="CBF1-interacting co-repressor CIR N-terminal" evidence="2">
    <location>
        <begin position="10"/>
        <end position="46"/>
    </location>
</feature>
<feature type="region of interest" description="Disordered" evidence="1">
    <location>
        <begin position="24"/>
        <end position="91"/>
    </location>
</feature>
<feature type="region of interest" description="Disordered" evidence="1">
    <location>
        <begin position="111"/>
        <end position="160"/>
    </location>
</feature>
<reference evidence="3" key="1">
    <citation type="submission" date="2021-03" db="EMBL/GenBank/DDBJ databases">
        <title>Comparative genomics and phylogenomic investigation of the class Geoglossomycetes provide insights into ecological specialization and systematics.</title>
        <authorList>
            <person name="Melie T."/>
            <person name="Pirro S."/>
            <person name="Miller A.N."/>
            <person name="Quandt A."/>
        </authorList>
    </citation>
    <scope>NUCLEOTIDE SEQUENCE</scope>
    <source>
        <strain evidence="3">CAQ_001_2017</strain>
    </source>
</reference>
<dbReference type="InterPro" id="IPR039875">
    <property type="entry name" value="LENG1-like"/>
</dbReference>